<protein>
    <recommendedName>
        <fullName evidence="5">Ig-like domain-containing protein</fullName>
    </recommendedName>
</protein>
<evidence type="ECO:0000259" key="5">
    <source>
        <dbReference type="PROSITE" id="PS50835"/>
    </source>
</evidence>
<feature type="domain" description="Ig-like" evidence="5">
    <location>
        <begin position="68"/>
        <end position="158"/>
    </location>
</feature>
<dbReference type="PROSITE" id="PS50835">
    <property type="entry name" value="IG_LIKE"/>
    <property type="match status" value="2"/>
</dbReference>
<feature type="domain" description="Ig-like" evidence="5">
    <location>
        <begin position="305"/>
        <end position="386"/>
    </location>
</feature>
<dbReference type="AlphaFoldDB" id="A0A9Q0DJX6"/>
<evidence type="ECO:0000256" key="2">
    <source>
        <dbReference type="ARBA" id="ARBA00022729"/>
    </source>
</evidence>
<evidence type="ECO:0000256" key="4">
    <source>
        <dbReference type="ARBA" id="ARBA00023180"/>
    </source>
</evidence>
<dbReference type="OrthoDB" id="8985825at2759"/>
<dbReference type="Proteomes" id="UP001148018">
    <property type="component" value="Unassembled WGS sequence"/>
</dbReference>
<evidence type="ECO:0000313" key="7">
    <source>
        <dbReference type="Proteomes" id="UP001148018"/>
    </source>
</evidence>
<dbReference type="EMBL" id="JANIIK010000116">
    <property type="protein sequence ID" value="KAJ3588365.1"/>
    <property type="molecule type" value="Genomic_DNA"/>
</dbReference>
<gene>
    <name evidence="6" type="ORF">NHX12_011958</name>
</gene>
<dbReference type="PANTHER" id="PTHR12080">
    <property type="entry name" value="SIGNALING LYMPHOCYTIC ACTIVATION MOLECULE"/>
    <property type="match status" value="1"/>
</dbReference>
<dbReference type="PANTHER" id="PTHR12080:SF48">
    <property type="entry name" value="IMMUNOGLOBULIN SUBTYPE DOMAIN-CONTAINING PROTEIN"/>
    <property type="match status" value="1"/>
</dbReference>
<sequence>MSHCAAAFQSLRRARVRKSMVYWSLTKRAPAVELNGDNTGKMLYRAAVLVFLVGVTDGVKVLCNATRPHGDVNVTQCFGPLGGAVECLASGEQRVSCSAEGDALRYGWSLDGNPLVDTHLLSGSGATSHMTLKLGWSGVIKCSVSNNVSNATASTTVSVCVGFIYAPAVELNGDNTGKMLYRAAVLVFLVGVTDGVKVLCNATRPHGDVNVPQCFGPLGGAVEVQLVSPFLQDYKVTLMKNENFLFSRDSERTIQVENYSFDLSTGIFTVKDIKRTDDAEYSIEIHNDNGVIIAKGNCSLSVQAPVSSPLLSLECLASGEQRVSCSAEGDALRYGWSLDGNPLVDTHLLSGSGATSHMTLKLGLSGVIKCSVSNDVSISTASTTVCVCIERIHLMINGFRAAIALLLTVALGVYCA</sequence>
<dbReference type="GO" id="GO:0016020">
    <property type="term" value="C:membrane"/>
    <property type="evidence" value="ECO:0007669"/>
    <property type="project" value="UniProtKB-SubCell"/>
</dbReference>
<comment type="caution">
    <text evidence="6">The sequence shown here is derived from an EMBL/GenBank/DDBJ whole genome shotgun (WGS) entry which is preliminary data.</text>
</comment>
<dbReference type="InterPro" id="IPR013783">
    <property type="entry name" value="Ig-like_fold"/>
</dbReference>
<evidence type="ECO:0000313" key="6">
    <source>
        <dbReference type="EMBL" id="KAJ3588365.1"/>
    </source>
</evidence>
<keyword evidence="3" id="KW-0472">Membrane</keyword>
<name>A0A9Q0DJX6_9TELE</name>
<proteinExistence type="predicted"/>
<dbReference type="InterPro" id="IPR007110">
    <property type="entry name" value="Ig-like_dom"/>
</dbReference>
<reference evidence="6" key="1">
    <citation type="submission" date="2022-07" db="EMBL/GenBank/DDBJ databases">
        <title>Chromosome-level genome of Muraenolepis orangiensis.</title>
        <authorList>
            <person name="Kim J."/>
        </authorList>
    </citation>
    <scope>NUCLEOTIDE SEQUENCE</scope>
    <source>
        <strain evidence="6">KU_S4_2022</strain>
        <tissue evidence="6">Muscle</tissue>
    </source>
</reference>
<evidence type="ECO:0000256" key="3">
    <source>
        <dbReference type="ARBA" id="ARBA00023136"/>
    </source>
</evidence>
<dbReference type="InterPro" id="IPR015631">
    <property type="entry name" value="CD2/SLAM_rcpt"/>
</dbReference>
<keyword evidence="2" id="KW-0732">Signal</keyword>
<evidence type="ECO:0000256" key="1">
    <source>
        <dbReference type="ARBA" id="ARBA00004370"/>
    </source>
</evidence>
<comment type="subcellular location">
    <subcellularLocation>
        <location evidence="1">Membrane</location>
    </subcellularLocation>
</comment>
<dbReference type="SUPFAM" id="SSF48726">
    <property type="entry name" value="Immunoglobulin"/>
    <property type="match status" value="1"/>
</dbReference>
<keyword evidence="4" id="KW-0325">Glycoprotein</keyword>
<dbReference type="Gene3D" id="2.60.40.10">
    <property type="entry name" value="Immunoglobulins"/>
    <property type="match status" value="3"/>
</dbReference>
<accession>A0A9Q0DJX6</accession>
<organism evidence="6 7">
    <name type="scientific">Muraenolepis orangiensis</name>
    <name type="common">Patagonian moray cod</name>
    <dbReference type="NCBI Taxonomy" id="630683"/>
    <lineage>
        <taxon>Eukaryota</taxon>
        <taxon>Metazoa</taxon>
        <taxon>Chordata</taxon>
        <taxon>Craniata</taxon>
        <taxon>Vertebrata</taxon>
        <taxon>Euteleostomi</taxon>
        <taxon>Actinopterygii</taxon>
        <taxon>Neopterygii</taxon>
        <taxon>Teleostei</taxon>
        <taxon>Neoteleostei</taxon>
        <taxon>Acanthomorphata</taxon>
        <taxon>Zeiogadaria</taxon>
        <taxon>Gadariae</taxon>
        <taxon>Gadiformes</taxon>
        <taxon>Muraenolepidoidei</taxon>
        <taxon>Muraenolepididae</taxon>
        <taxon>Muraenolepis</taxon>
    </lineage>
</organism>
<dbReference type="InterPro" id="IPR036179">
    <property type="entry name" value="Ig-like_dom_sf"/>
</dbReference>
<keyword evidence="7" id="KW-1185">Reference proteome</keyword>